<proteinExistence type="predicted"/>
<comment type="caution">
    <text evidence="2">The sequence shown here is derived from an EMBL/GenBank/DDBJ whole genome shotgun (WGS) entry which is preliminary data.</text>
</comment>
<dbReference type="Gene3D" id="3.40.50.720">
    <property type="entry name" value="NAD(P)-binding Rossmann-like Domain"/>
    <property type="match status" value="1"/>
</dbReference>
<accession>A0ABV7IUG5</accession>
<feature type="domain" description="NAD-dependent epimerase/dehydratase" evidence="1">
    <location>
        <begin position="4"/>
        <end position="237"/>
    </location>
</feature>
<dbReference type="InterPro" id="IPR036291">
    <property type="entry name" value="NAD(P)-bd_dom_sf"/>
</dbReference>
<evidence type="ECO:0000313" key="3">
    <source>
        <dbReference type="Proteomes" id="UP001595604"/>
    </source>
</evidence>
<evidence type="ECO:0000259" key="1">
    <source>
        <dbReference type="Pfam" id="PF01370"/>
    </source>
</evidence>
<reference evidence="3" key="1">
    <citation type="journal article" date="2019" name="Int. J. Syst. Evol. Microbiol.">
        <title>The Global Catalogue of Microorganisms (GCM) 10K type strain sequencing project: providing services to taxonomists for standard genome sequencing and annotation.</title>
        <authorList>
            <consortium name="The Broad Institute Genomics Platform"/>
            <consortium name="The Broad Institute Genome Sequencing Center for Infectious Disease"/>
            <person name="Wu L."/>
            <person name="Ma J."/>
        </authorList>
    </citation>
    <scope>NUCLEOTIDE SEQUENCE [LARGE SCALE GENOMIC DNA]</scope>
    <source>
        <strain evidence="3">KCTC 42984</strain>
    </source>
</reference>
<dbReference type="PANTHER" id="PTHR43238">
    <property type="entry name" value="GDP-L-FUCOSE SYNTHASE"/>
    <property type="match status" value="1"/>
</dbReference>
<sequence length="312" mass="34316">MKNVIVTGASGFIGKTLVAEIRKRFPAANVVAVSSAMVDIADEAALFAWLDQQRAAYDCDHIIHLAALYKAGDWPVHHPATQFNVNLKLNVNILEGWIRYFPKAKFTSILSYCMYPSLPHAHPESELWGHEPEDYLFAYAMAKKALLIGQRAYAQEFGGRCTSVVLPTVYGHGDSFAENSHVVGALIGKFVRAVRDGAPTVEVWGDGQQEREFLFVDDAADGIIAAALNSDVNVLNLGMGEAWSIGQIAQWIKEASGFQGKIVYNNDKFVGVKTRKLDVSRIKAELGWSARTPLKDGLKQTVDWYAASLDQA</sequence>
<dbReference type="Pfam" id="PF01370">
    <property type="entry name" value="Epimerase"/>
    <property type="match status" value="1"/>
</dbReference>
<evidence type="ECO:0000313" key="2">
    <source>
        <dbReference type="EMBL" id="MFC3175199.1"/>
    </source>
</evidence>
<dbReference type="InterPro" id="IPR001509">
    <property type="entry name" value="Epimerase_deHydtase"/>
</dbReference>
<keyword evidence="3" id="KW-1185">Reference proteome</keyword>
<protein>
    <submittedName>
        <fullName evidence="2">NAD-dependent epimerase/dehydratase family protein</fullName>
    </submittedName>
</protein>
<dbReference type="Proteomes" id="UP001595604">
    <property type="component" value="Unassembled WGS sequence"/>
</dbReference>
<dbReference type="Gene3D" id="3.90.25.10">
    <property type="entry name" value="UDP-galactose 4-epimerase, domain 1"/>
    <property type="match status" value="1"/>
</dbReference>
<dbReference type="EMBL" id="JBHRTQ010000011">
    <property type="protein sequence ID" value="MFC3175199.1"/>
    <property type="molecule type" value="Genomic_DNA"/>
</dbReference>
<gene>
    <name evidence="2" type="ORF">ACFOD9_13140</name>
</gene>
<dbReference type="SUPFAM" id="SSF51735">
    <property type="entry name" value="NAD(P)-binding Rossmann-fold domains"/>
    <property type="match status" value="1"/>
</dbReference>
<name>A0ABV7IUG5_9SPHN</name>
<dbReference type="PANTHER" id="PTHR43238:SF1">
    <property type="entry name" value="GDP-L-FUCOSE SYNTHASE"/>
    <property type="match status" value="1"/>
</dbReference>
<dbReference type="RefSeq" id="WP_379510580.1">
    <property type="nucleotide sequence ID" value="NZ_JBHRTQ010000011.1"/>
</dbReference>
<organism evidence="2 3">
    <name type="scientific">Novosphingobium bradum</name>
    <dbReference type="NCBI Taxonomy" id="1737444"/>
    <lineage>
        <taxon>Bacteria</taxon>
        <taxon>Pseudomonadati</taxon>
        <taxon>Pseudomonadota</taxon>
        <taxon>Alphaproteobacteria</taxon>
        <taxon>Sphingomonadales</taxon>
        <taxon>Sphingomonadaceae</taxon>
        <taxon>Novosphingobium</taxon>
    </lineage>
</organism>